<dbReference type="PROSITE" id="PS50932">
    <property type="entry name" value="HTH_LACI_2"/>
    <property type="match status" value="1"/>
</dbReference>
<evidence type="ECO:0000256" key="2">
    <source>
        <dbReference type="ARBA" id="ARBA00023125"/>
    </source>
</evidence>
<dbReference type="EMBL" id="JACIEZ010000006">
    <property type="protein sequence ID" value="MBB4065799.1"/>
    <property type="molecule type" value="Genomic_DNA"/>
</dbReference>
<dbReference type="InterPro" id="IPR046335">
    <property type="entry name" value="LacI/GalR-like_sensor"/>
</dbReference>
<dbReference type="RefSeq" id="WP_183367096.1">
    <property type="nucleotide sequence ID" value="NZ_JACIEZ010000006.1"/>
</dbReference>
<reference evidence="5 6" key="1">
    <citation type="submission" date="2020-08" db="EMBL/GenBank/DDBJ databases">
        <title>Genomic Encyclopedia of Type Strains, Phase IV (KMG-IV): sequencing the most valuable type-strain genomes for metagenomic binning, comparative biology and taxonomic classification.</title>
        <authorList>
            <person name="Goeker M."/>
        </authorList>
    </citation>
    <scope>NUCLEOTIDE SEQUENCE [LARGE SCALE GENOMIC DNA]</scope>
    <source>
        <strain evidence="5 6">DSM 29853</strain>
    </source>
</reference>
<dbReference type="SUPFAM" id="SSF47413">
    <property type="entry name" value="lambda repressor-like DNA-binding domains"/>
    <property type="match status" value="1"/>
</dbReference>
<evidence type="ECO:0000313" key="5">
    <source>
        <dbReference type="EMBL" id="MBB4065799.1"/>
    </source>
</evidence>
<organism evidence="5 6">
    <name type="scientific">Gellertiella hungarica</name>
    <dbReference type="NCBI Taxonomy" id="1572859"/>
    <lineage>
        <taxon>Bacteria</taxon>
        <taxon>Pseudomonadati</taxon>
        <taxon>Pseudomonadota</taxon>
        <taxon>Alphaproteobacteria</taxon>
        <taxon>Hyphomicrobiales</taxon>
        <taxon>Rhizobiaceae</taxon>
        <taxon>Gellertiella</taxon>
    </lineage>
</organism>
<dbReference type="Proteomes" id="UP000528286">
    <property type="component" value="Unassembled WGS sequence"/>
</dbReference>
<dbReference type="Pfam" id="PF13377">
    <property type="entry name" value="Peripla_BP_3"/>
    <property type="match status" value="1"/>
</dbReference>
<evidence type="ECO:0000313" key="6">
    <source>
        <dbReference type="Proteomes" id="UP000528286"/>
    </source>
</evidence>
<evidence type="ECO:0000256" key="1">
    <source>
        <dbReference type="ARBA" id="ARBA00023015"/>
    </source>
</evidence>
<dbReference type="CDD" id="cd01392">
    <property type="entry name" value="HTH_LacI"/>
    <property type="match status" value="1"/>
</dbReference>
<accession>A0A7W6NLP5</accession>
<dbReference type="CDD" id="cd20010">
    <property type="entry name" value="PBP1_AglR-like"/>
    <property type="match status" value="1"/>
</dbReference>
<gene>
    <name evidence="5" type="ORF">GGR23_003007</name>
</gene>
<keyword evidence="1" id="KW-0805">Transcription regulation</keyword>
<dbReference type="SUPFAM" id="SSF53822">
    <property type="entry name" value="Periplasmic binding protein-like I"/>
    <property type="match status" value="1"/>
</dbReference>
<dbReference type="InterPro" id="IPR000843">
    <property type="entry name" value="HTH_LacI"/>
</dbReference>
<proteinExistence type="predicted"/>
<dbReference type="PANTHER" id="PTHR30146:SF153">
    <property type="entry name" value="LACTOSE OPERON REPRESSOR"/>
    <property type="match status" value="1"/>
</dbReference>
<evidence type="ECO:0000256" key="3">
    <source>
        <dbReference type="ARBA" id="ARBA00023163"/>
    </source>
</evidence>
<dbReference type="PANTHER" id="PTHR30146">
    <property type="entry name" value="LACI-RELATED TRANSCRIPTIONAL REPRESSOR"/>
    <property type="match status" value="1"/>
</dbReference>
<name>A0A7W6NLP5_9HYPH</name>
<dbReference type="Pfam" id="PF00356">
    <property type="entry name" value="LacI"/>
    <property type="match status" value="1"/>
</dbReference>
<keyword evidence="6" id="KW-1185">Reference proteome</keyword>
<feature type="domain" description="HTH lacI-type" evidence="4">
    <location>
        <begin position="2"/>
        <end position="56"/>
    </location>
</feature>
<dbReference type="Gene3D" id="3.40.50.2300">
    <property type="match status" value="2"/>
</dbReference>
<dbReference type="InterPro" id="IPR010982">
    <property type="entry name" value="Lambda_DNA-bd_dom_sf"/>
</dbReference>
<dbReference type="Gene3D" id="1.10.260.40">
    <property type="entry name" value="lambda repressor-like DNA-binding domains"/>
    <property type="match status" value="1"/>
</dbReference>
<dbReference type="InterPro" id="IPR028082">
    <property type="entry name" value="Peripla_BP_I"/>
</dbReference>
<comment type="caution">
    <text evidence="5">The sequence shown here is derived from an EMBL/GenBank/DDBJ whole genome shotgun (WGS) entry which is preliminary data.</text>
</comment>
<keyword evidence="3" id="KW-0804">Transcription</keyword>
<sequence length="341" mass="37376">MVTLKDVARSVGLSVTQVSRALNDHSDVNEETRRRVKEAAGRLGYEPNISARKLVSGRSGIVALVDSKYPGLTSDFLFFEIVAGLSAEFSRRGMQFVLHVAEEDDDIIAVYQKLVGNGSLDGFVVTKPVLDDRRISYLASRKVPFVVHGRLPDRTDYPHFDIDNRFVAVDAVTRFLDLGHRRIGFINGIAHFTYSLARYAGYRETLSARGLPVDPALVRHGQMTEEFGYRSALEMLTAAADPPTAIFCSNVLIAAGVYRAASDCGLRIPADLSVIAHDDALPNTDPATFEPPLSVTYSPLSASWPPLAEYLTLAIAGQPLEEMQQVARHQFVERASTAPQA</sequence>
<dbReference type="AlphaFoldDB" id="A0A7W6NLP5"/>
<dbReference type="SMART" id="SM00354">
    <property type="entry name" value="HTH_LACI"/>
    <property type="match status" value="1"/>
</dbReference>
<keyword evidence="2" id="KW-0238">DNA-binding</keyword>
<evidence type="ECO:0000259" key="4">
    <source>
        <dbReference type="PROSITE" id="PS50932"/>
    </source>
</evidence>
<dbReference type="GO" id="GO:0000976">
    <property type="term" value="F:transcription cis-regulatory region binding"/>
    <property type="evidence" value="ECO:0007669"/>
    <property type="project" value="TreeGrafter"/>
</dbReference>
<dbReference type="GO" id="GO:0003700">
    <property type="term" value="F:DNA-binding transcription factor activity"/>
    <property type="evidence" value="ECO:0007669"/>
    <property type="project" value="TreeGrafter"/>
</dbReference>
<protein>
    <submittedName>
        <fullName evidence="5">LacI family transcriptional regulator</fullName>
    </submittedName>
</protein>